<evidence type="ECO:0000313" key="2">
    <source>
        <dbReference type="EMBL" id="QYN53286.1"/>
    </source>
</evidence>
<feature type="signal peptide" evidence="1">
    <location>
        <begin position="1"/>
        <end position="25"/>
    </location>
</feature>
<evidence type="ECO:0008006" key="4">
    <source>
        <dbReference type="Google" id="ProtNLM"/>
    </source>
</evidence>
<gene>
    <name evidence="2" type="ORF">GYM71_07595</name>
</gene>
<sequence>MKKGVKFLGISAAVTLFSIATGALATAVVDASSNTEQKQEGKTDKQASKRLAKAGYVFRLNQDARISLHAHKAATLPKEEVKQLINDQVLFKIDQVSSLRNGVQVHLVDQTGKYQGWVNIVSDLYNINSKKKNLRPLIKAELKVMDYADIMNMKAAKKQMKKVTKIATKLTGTDKAIGQTSVKELQKWLGAMEYKDIPALLIGEYPRY</sequence>
<name>A0ABX8W686_9LACO</name>
<dbReference type="RefSeq" id="WP_220220026.1">
    <property type="nucleotide sequence ID" value="NZ_CP048268.1"/>
</dbReference>
<dbReference type="EMBL" id="CP048268">
    <property type="protein sequence ID" value="QYN53286.1"/>
    <property type="molecule type" value="Genomic_DNA"/>
</dbReference>
<keyword evidence="3" id="KW-1185">Reference proteome</keyword>
<proteinExistence type="predicted"/>
<dbReference type="Proteomes" id="UP000826550">
    <property type="component" value="Chromosome"/>
</dbReference>
<reference evidence="2 3" key="1">
    <citation type="submission" date="2020-01" db="EMBL/GenBank/DDBJ databases">
        <title>Vast differences in strain-level diversity in the gut microbiota of two closely related honey bee species.</title>
        <authorList>
            <person name="Ellegaard K.M."/>
            <person name="Suenami S."/>
            <person name="Miyazaki R."/>
            <person name="Engel P."/>
        </authorList>
    </citation>
    <scope>NUCLEOTIDE SEQUENCE [LARGE SCALE GENOMIC DNA]</scope>
    <source>
        <strain evidence="2 3">ESL0416</strain>
    </source>
</reference>
<accession>A0ABX8W686</accession>
<evidence type="ECO:0000256" key="1">
    <source>
        <dbReference type="SAM" id="SignalP"/>
    </source>
</evidence>
<keyword evidence="1" id="KW-0732">Signal</keyword>
<feature type="chain" id="PRO_5045895185" description="Surface layer protein A domain-containing protein" evidence="1">
    <location>
        <begin position="26"/>
        <end position="208"/>
    </location>
</feature>
<organism evidence="2 3">
    <name type="scientific">Lactobacillus panisapium</name>
    <dbReference type="NCBI Taxonomy" id="2012495"/>
    <lineage>
        <taxon>Bacteria</taxon>
        <taxon>Bacillati</taxon>
        <taxon>Bacillota</taxon>
        <taxon>Bacilli</taxon>
        <taxon>Lactobacillales</taxon>
        <taxon>Lactobacillaceae</taxon>
        <taxon>Lactobacillus</taxon>
    </lineage>
</organism>
<evidence type="ECO:0000313" key="3">
    <source>
        <dbReference type="Proteomes" id="UP000826550"/>
    </source>
</evidence>
<protein>
    <recommendedName>
        <fullName evidence="4">Surface layer protein A domain-containing protein</fullName>
    </recommendedName>
</protein>